<evidence type="ECO:0000256" key="3">
    <source>
        <dbReference type="ARBA" id="ARBA00022448"/>
    </source>
</evidence>
<feature type="transmembrane region" description="Helical" evidence="8">
    <location>
        <begin position="178"/>
        <end position="203"/>
    </location>
</feature>
<evidence type="ECO:0000256" key="7">
    <source>
        <dbReference type="ARBA" id="ARBA00023136"/>
    </source>
</evidence>
<keyword evidence="3" id="KW-0813">Transport</keyword>
<dbReference type="InterPro" id="IPR002781">
    <property type="entry name" value="TM_pro_TauE-like"/>
</dbReference>
<accession>A0ABZ2LPF1</accession>
<feature type="transmembrane region" description="Helical" evidence="8">
    <location>
        <begin position="210"/>
        <end position="229"/>
    </location>
</feature>
<dbReference type="Proteomes" id="UP001370348">
    <property type="component" value="Chromosome"/>
</dbReference>
<keyword evidence="4 8" id="KW-1003">Cell membrane</keyword>
<comment type="subcellular location">
    <subcellularLocation>
        <location evidence="1 8">Cell membrane</location>
        <topology evidence="1 8">Multi-pass membrane protein</topology>
    </subcellularLocation>
</comment>
<evidence type="ECO:0000313" key="10">
    <source>
        <dbReference type="Proteomes" id="UP001370348"/>
    </source>
</evidence>
<feature type="transmembrane region" description="Helical" evidence="8">
    <location>
        <begin position="74"/>
        <end position="94"/>
    </location>
</feature>
<feature type="transmembrane region" description="Helical" evidence="8">
    <location>
        <begin position="235"/>
        <end position="253"/>
    </location>
</feature>
<feature type="transmembrane region" description="Helical" evidence="8">
    <location>
        <begin position="100"/>
        <end position="123"/>
    </location>
</feature>
<keyword evidence="10" id="KW-1185">Reference proteome</keyword>
<keyword evidence="5 8" id="KW-0812">Transmembrane</keyword>
<name>A0ABZ2LPF1_9BACT</name>
<dbReference type="Pfam" id="PF01925">
    <property type="entry name" value="TauE"/>
    <property type="match status" value="1"/>
</dbReference>
<evidence type="ECO:0000256" key="8">
    <source>
        <dbReference type="RuleBase" id="RU363041"/>
    </source>
</evidence>
<comment type="similarity">
    <text evidence="2 8">Belongs to the 4-toluene sulfonate uptake permease (TSUP) (TC 2.A.102) family.</text>
</comment>
<reference evidence="9 10" key="1">
    <citation type="submission" date="2021-12" db="EMBL/GenBank/DDBJ databases">
        <title>Discovery of the Pendulisporaceae a myxobacterial family with distinct sporulation behavior and unique specialized metabolism.</title>
        <authorList>
            <person name="Garcia R."/>
            <person name="Popoff A."/>
            <person name="Bader C.D."/>
            <person name="Loehr J."/>
            <person name="Walesch S."/>
            <person name="Walt C."/>
            <person name="Boldt J."/>
            <person name="Bunk B."/>
            <person name="Haeckl F.J.F.P.J."/>
            <person name="Gunesch A.P."/>
            <person name="Birkelbach J."/>
            <person name="Nuebel U."/>
            <person name="Pietschmann T."/>
            <person name="Bach T."/>
            <person name="Mueller R."/>
        </authorList>
    </citation>
    <scope>NUCLEOTIDE SEQUENCE [LARGE SCALE GENOMIC DNA]</scope>
    <source>
        <strain evidence="9 10">MSr11954</strain>
    </source>
</reference>
<evidence type="ECO:0000256" key="1">
    <source>
        <dbReference type="ARBA" id="ARBA00004651"/>
    </source>
</evidence>
<proteinExistence type="inferred from homology"/>
<feature type="transmembrane region" description="Helical" evidence="8">
    <location>
        <begin position="34"/>
        <end position="62"/>
    </location>
</feature>
<dbReference type="PANTHER" id="PTHR30269:SF0">
    <property type="entry name" value="MEMBRANE TRANSPORTER PROTEIN YFCA-RELATED"/>
    <property type="match status" value="1"/>
</dbReference>
<dbReference type="EMBL" id="CP089984">
    <property type="protein sequence ID" value="WXB12759.1"/>
    <property type="molecule type" value="Genomic_DNA"/>
</dbReference>
<evidence type="ECO:0000256" key="5">
    <source>
        <dbReference type="ARBA" id="ARBA00022692"/>
    </source>
</evidence>
<evidence type="ECO:0000256" key="2">
    <source>
        <dbReference type="ARBA" id="ARBA00009142"/>
    </source>
</evidence>
<keyword evidence="6 8" id="KW-1133">Transmembrane helix</keyword>
<dbReference type="RefSeq" id="WP_394822380.1">
    <property type="nucleotide sequence ID" value="NZ_CP089984.1"/>
</dbReference>
<feature type="transmembrane region" description="Helical" evidence="8">
    <location>
        <begin position="144"/>
        <end position="172"/>
    </location>
</feature>
<evidence type="ECO:0000256" key="4">
    <source>
        <dbReference type="ARBA" id="ARBA00022475"/>
    </source>
</evidence>
<dbReference type="PANTHER" id="PTHR30269">
    <property type="entry name" value="TRANSMEMBRANE PROTEIN YFCA"/>
    <property type="match status" value="1"/>
</dbReference>
<organism evidence="9 10">
    <name type="scientific">Pendulispora albinea</name>
    <dbReference type="NCBI Taxonomy" id="2741071"/>
    <lineage>
        <taxon>Bacteria</taxon>
        <taxon>Pseudomonadati</taxon>
        <taxon>Myxococcota</taxon>
        <taxon>Myxococcia</taxon>
        <taxon>Myxococcales</taxon>
        <taxon>Sorangiineae</taxon>
        <taxon>Pendulisporaceae</taxon>
        <taxon>Pendulispora</taxon>
    </lineage>
</organism>
<sequence length="260" mass="27384">MPLHHHLFLFTVAVFAGALNTVAGGGSFLTFPALMFVGIAPVAANATNALAIWPAGVAGAFAYRRELSRMRTSLVALSVASFLGGLVGAVLLLLTTDAAFMYFVPWLLLAATVLFSLGGVLTSRLRMDPVDEQRERRGVSATGFALQFVISLYGGYFGGGMGIMMLAAFTVMGMSDLIAMNAVKTVLTTVINGIAIVAFIAAGKVAWAPALLMAVGATLGGYGGAIVTRKVSPKWMRAFVLVVAWAMTVYFFAKQYLTHA</sequence>
<keyword evidence="7 8" id="KW-0472">Membrane</keyword>
<protein>
    <recommendedName>
        <fullName evidence="8">Probable membrane transporter protein</fullName>
    </recommendedName>
</protein>
<gene>
    <name evidence="9" type="ORF">LZC94_33530</name>
</gene>
<evidence type="ECO:0000256" key="6">
    <source>
        <dbReference type="ARBA" id="ARBA00022989"/>
    </source>
</evidence>
<dbReference type="InterPro" id="IPR052017">
    <property type="entry name" value="TSUP"/>
</dbReference>
<evidence type="ECO:0000313" key="9">
    <source>
        <dbReference type="EMBL" id="WXB12759.1"/>
    </source>
</evidence>